<dbReference type="EMBL" id="CP090169">
    <property type="protein sequence ID" value="UJO19578.1"/>
    <property type="molecule type" value="Genomic_DNA"/>
</dbReference>
<gene>
    <name evidence="1" type="ORF">CLAFUR5_10117</name>
</gene>
<keyword evidence="2" id="KW-1185">Reference proteome</keyword>
<evidence type="ECO:0000313" key="2">
    <source>
        <dbReference type="Proteomes" id="UP000756132"/>
    </source>
</evidence>
<dbReference type="KEGG" id="ffu:CLAFUR5_10117"/>
<dbReference type="GeneID" id="71989995"/>
<dbReference type="SUPFAM" id="SSF82171">
    <property type="entry name" value="DPP6 N-terminal domain-like"/>
    <property type="match status" value="1"/>
</dbReference>
<dbReference type="OrthoDB" id="10265322at2759"/>
<dbReference type="AlphaFoldDB" id="A0A9Q8PBS6"/>
<organism evidence="1 2">
    <name type="scientific">Passalora fulva</name>
    <name type="common">Tomato leaf mold</name>
    <name type="synonym">Cladosporium fulvum</name>
    <dbReference type="NCBI Taxonomy" id="5499"/>
    <lineage>
        <taxon>Eukaryota</taxon>
        <taxon>Fungi</taxon>
        <taxon>Dikarya</taxon>
        <taxon>Ascomycota</taxon>
        <taxon>Pezizomycotina</taxon>
        <taxon>Dothideomycetes</taxon>
        <taxon>Dothideomycetidae</taxon>
        <taxon>Mycosphaerellales</taxon>
        <taxon>Mycosphaerellaceae</taxon>
        <taxon>Fulvia</taxon>
    </lineage>
</organism>
<dbReference type="Proteomes" id="UP000756132">
    <property type="component" value="Chromosome 7"/>
</dbReference>
<evidence type="ECO:0008006" key="3">
    <source>
        <dbReference type="Google" id="ProtNLM"/>
    </source>
</evidence>
<dbReference type="RefSeq" id="XP_047763944.1">
    <property type="nucleotide sequence ID" value="XM_047909265.1"/>
</dbReference>
<accession>A0A9Q8PBS6</accession>
<reference evidence="1" key="2">
    <citation type="journal article" date="2022" name="Microb. Genom.">
        <title>A chromosome-scale genome assembly of the tomato pathogen Cladosporium fulvum reveals a compartmentalized genome architecture and the presence of a dispensable chromosome.</title>
        <authorList>
            <person name="Zaccaron A.Z."/>
            <person name="Chen L.H."/>
            <person name="Samaras A."/>
            <person name="Stergiopoulos I."/>
        </authorList>
    </citation>
    <scope>NUCLEOTIDE SEQUENCE</scope>
    <source>
        <strain evidence="1">Race5_Kim</strain>
    </source>
</reference>
<reference evidence="1" key="1">
    <citation type="submission" date="2021-12" db="EMBL/GenBank/DDBJ databases">
        <authorList>
            <person name="Zaccaron A."/>
            <person name="Stergiopoulos I."/>
        </authorList>
    </citation>
    <scope>NUCLEOTIDE SEQUENCE</scope>
    <source>
        <strain evidence="1">Race5_Kim</strain>
    </source>
</reference>
<proteinExistence type="predicted"/>
<protein>
    <recommendedName>
        <fullName evidence="3">Saponin hydrolase</fullName>
    </recommendedName>
</protein>
<evidence type="ECO:0000313" key="1">
    <source>
        <dbReference type="EMBL" id="UJO19578.1"/>
    </source>
</evidence>
<sequence>MRRPDRITGTARMVLNYLLIGSRWPRQLCAGPTEPPPPAPESIVISKLPLPPKVLNDTEGSCSTAINPRGTGCMLTSGGLQGLQAGNFLPDDNHVIATIRFAGAPAAPDPASIYTGLQIIVVKADGSTFPNGDAWKCLTCGVSEENDHTITTSSRDYSYPQAFADSKRALAGPYIIECDGQNLPSSSCTANRTSIYSIRFGNTTDGSGPGKAIRELRLHPDQVHLGFNSFDYLSGKLGQFAYIGRLVFNPASKTGVPLEPRYDLVDVNVLFDPAAKPPIYANGSELHFNPDAITVGELRGFSGTGREVTYIGHPTESCNIDVYAADLYAGKVRHLASHPGYVDPMQMSPDDGSIVIMDTRGSGRTEFMDRQTPCYNSTEPGGRTERILIARLTDSSPLPKRNVTTIPDTIPWATSIHAVNVQYDDFSDDGLGTITGWQKISVTIENLTNNLVQWSSDMARTGNWPSIQRTSPGGFNMSIDALTNFFEANGTLIMTVNAIVFRQPADHQ</sequence>
<name>A0A9Q8PBS6_PASFU</name>